<dbReference type="PANTHER" id="PTHR33824:SF7">
    <property type="entry name" value="POLYKETIDE CYCLASE_DEHYDRASE AND LIPID TRANSPORT SUPERFAMILY PROTEIN"/>
    <property type="match status" value="1"/>
</dbReference>
<dbReference type="Proteomes" id="UP000298763">
    <property type="component" value="Chromosome"/>
</dbReference>
<dbReference type="InterPro" id="IPR005031">
    <property type="entry name" value="COQ10_START"/>
</dbReference>
<evidence type="ECO:0000313" key="6">
    <source>
        <dbReference type="Proteomes" id="UP000584325"/>
    </source>
</evidence>
<dbReference type="CDD" id="cd07817">
    <property type="entry name" value="SRPBCC_8"/>
    <property type="match status" value="1"/>
</dbReference>
<comment type="similarity">
    <text evidence="1">Belongs to the ribosome association toxin RatA family.</text>
</comment>
<dbReference type="Gene3D" id="3.30.530.20">
    <property type="match status" value="1"/>
</dbReference>
<name>A0A4P8HLL9_9BURK</name>
<dbReference type="AlphaFoldDB" id="A0A4P8HLL9"/>
<evidence type="ECO:0000313" key="3">
    <source>
        <dbReference type="EMBL" id="MBB3219785.1"/>
    </source>
</evidence>
<dbReference type="Pfam" id="PF03364">
    <property type="entry name" value="Polyketide_cyc"/>
    <property type="match status" value="1"/>
</dbReference>
<dbReference type="PANTHER" id="PTHR33824">
    <property type="entry name" value="POLYKETIDE CYCLASE/DEHYDRASE AND LIPID TRANSPORT SUPERFAMILY PROTEIN"/>
    <property type="match status" value="1"/>
</dbReference>
<evidence type="ECO:0000256" key="1">
    <source>
        <dbReference type="ARBA" id="ARBA00008918"/>
    </source>
</evidence>
<evidence type="ECO:0000313" key="4">
    <source>
        <dbReference type="EMBL" id="QCP09826.1"/>
    </source>
</evidence>
<evidence type="ECO:0000313" key="5">
    <source>
        <dbReference type="Proteomes" id="UP000298763"/>
    </source>
</evidence>
<dbReference type="OrthoDB" id="3695445at2"/>
<gene>
    <name evidence="4" type="ORF">FCL38_04865</name>
    <name evidence="3" type="ORF">FHS02_000572</name>
</gene>
<dbReference type="EMBL" id="JACHXS010000001">
    <property type="protein sequence ID" value="MBB3219785.1"/>
    <property type="molecule type" value="Genomic_DNA"/>
</dbReference>
<organism evidence="3 6">
    <name type="scientific">Pseudoduganella umbonata</name>
    <dbReference type="NCBI Taxonomy" id="864828"/>
    <lineage>
        <taxon>Bacteria</taxon>
        <taxon>Pseudomonadati</taxon>
        <taxon>Pseudomonadota</taxon>
        <taxon>Betaproteobacteria</taxon>
        <taxon>Burkholderiales</taxon>
        <taxon>Oxalobacteraceae</taxon>
        <taxon>Telluria group</taxon>
        <taxon>Pseudoduganella</taxon>
    </lineage>
</organism>
<reference evidence="3 6" key="2">
    <citation type="submission" date="2020-08" db="EMBL/GenBank/DDBJ databases">
        <title>Genomic Encyclopedia of Type Strains, Phase III (KMG-III): the genomes of soil and plant-associated and newly described type strains.</title>
        <authorList>
            <person name="Whitman W."/>
        </authorList>
    </citation>
    <scope>NUCLEOTIDE SEQUENCE [LARGE SCALE GENOMIC DNA]</scope>
    <source>
        <strain evidence="3 6">CECT 7753</strain>
    </source>
</reference>
<accession>A0A4P8HLL9</accession>
<sequence>MKRLLALAAVAAGGAYLAKYLKGKGAGQSGSTARETITVDVPVRTAYDQWTQFEEFPTFMDSVHEVRQLDDKRLHWKADVLGKPIEWDAEIVEQIPDQRIAWRSTTGTPNSGVVRFEPQGDTRTRIVLELSYTPTDAVEAAGDVIGAVGIEARGNLERFKKLIESRGKESGAWRGTIQGGPEGPRVTH</sequence>
<protein>
    <submittedName>
        <fullName evidence="3">Putative membrane protein</fullName>
    </submittedName>
    <submittedName>
        <fullName evidence="4">SRPBCC family protein</fullName>
    </submittedName>
</protein>
<dbReference type="RefSeq" id="WP_137312712.1">
    <property type="nucleotide sequence ID" value="NZ_CP040017.1"/>
</dbReference>
<reference evidence="4 5" key="1">
    <citation type="submission" date="2019-05" db="EMBL/GenBank/DDBJ databases">
        <title>Draft Genome Sequences of Six Type Strains of the Genus Massilia.</title>
        <authorList>
            <person name="Miess H."/>
            <person name="Frediansyhah A."/>
            <person name="Gross H."/>
        </authorList>
    </citation>
    <scope>NUCLEOTIDE SEQUENCE [LARGE SCALE GENOMIC DNA]</scope>
    <source>
        <strain evidence="4 5">DSMZ 26121</strain>
    </source>
</reference>
<evidence type="ECO:0000259" key="2">
    <source>
        <dbReference type="Pfam" id="PF03364"/>
    </source>
</evidence>
<dbReference type="InterPro" id="IPR023393">
    <property type="entry name" value="START-like_dom_sf"/>
</dbReference>
<keyword evidence="5" id="KW-1185">Reference proteome</keyword>
<proteinExistence type="inferred from homology"/>
<dbReference type="EMBL" id="CP040017">
    <property type="protein sequence ID" value="QCP09826.1"/>
    <property type="molecule type" value="Genomic_DNA"/>
</dbReference>
<dbReference type="SUPFAM" id="SSF55961">
    <property type="entry name" value="Bet v1-like"/>
    <property type="match status" value="1"/>
</dbReference>
<feature type="domain" description="Coenzyme Q-binding protein COQ10 START" evidence="2">
    <location>
        <begin position="39"/>
        <end position="158"/>
    </location>
</feature>
<dbReference type="InterPro" id="IPR047137">
    <property type="entry name" value="ORF3"/>
</dbReference>
<dbReference type="Proteomes" id="UP000584325">
    <property type="component" value="Unassembled WGS sequence"/>
</dbReference>